<dbReference type="Proteomes" id="UP000243459">
    <property type="component" value="Chromosome 3"/>
</dbReference>
<dbReference type="EMBL" id="CM007383">
    <property type="protein sequence ID" value="ONK76166.1"/>
    <property type="molecule type" value="Genomic_DNA"/>
</dbReference>
<evidence type="ECO:0000313" key="3">
    <source>
        <dbReference type="EMBL" id="ONK76166.1"/>
    </source>
</evidence>
<dbReference type="GO" id="GO:0005829">
    <property type="term" value="C:cytosol"/>
    <property type="evidence" value="ECO:0007669"/>
    <property type="project" value="TreeGrafter"/>
</dbReference>
<dbReference type="PANTHER" id="PTHR10693:SF20">
    <property type="entry name" value="AT27578P"/>
    <property type="match status" value="1"/>
</dbReference>
<feature type="region of interest" description="Disordered" evidence="1">
    <location>
        <begin position="1"/>
        <end position="148"/>
    </location>
</feature>
<feature type="region of interest" description="Disordered" evidence="1">
    <location>
        <begin position="177"/>
        <end position="254"/>
    </location>
</feature>
<dbReference type="InterPro" id="IPR012677">
    <property type="entry name" value="Nucleotide-bd_a/b_plait_sf"/>
</dbReference>
<gene>
    <name evidence="3" type="ORF">A4U43_C03F24630</name>
</gene>
<organism evidence="3 4">
    <name type="scientific">Asparagus officinalis</name>
    <name type="common">Garden asparagus</name>
    <dbReference type="NCBI Taxonomy" id="4686"/>
    <lineage>
        <taxon>Eukaryota</taxon>
        <taxon>Viridiplantae</taxon>
        <taxon>Streptophyta</taxon>
        <taxon>Embryophyta</taxon>
        <taxon>Tracheophyta</taxon>
        <taxon>Spermatophyta</taxon>
        <taxon>Magnoliopsida</taxon>
        <taxon>Liliopsida</taxon>
        <taxon>Asparagales</taxon>
        <taxon>Asparagaceae</taxon>
        <taxon>Asparagoideae</taxon>
        <taxon>Asparagus</taxon>
    </lineage>
</organism>
<dbReference type="InterPro" id="IPR039539">
    <property type="entry name" value="Ras_GTPase_bind_prot"/>
</dbReference>
<protein>
    <recommendedName>
        <fullName evidence="2">RRM domain-containing protein</fullName>
    </recommendedName>
</protein>
<feature type="compositionally biased region" description="Low complexity" evidence="1">
    <location>
        <begin position="126"/>
        <end position="140"/>
    </location>
</feature>
<feature type="compositionally biased region" description="Polar residues" evidence="1">
    <location>
        <begin position="186"/>
        <end position="254"/>
    </location>
</feature>
<dbReference type="InterPro" id="IPR000504">
    <property type="entry name" value="RRM_dom"/>
</dbReference>
<dbReference type="Gene3D" id="3.30.70.330">
    <property type="match status" value="1"/>
</dbReference>
<dbReference type="InterPro" id="IPR035979">
    <property type="entry name" value="RBD_domain_sf"/>
</dbReference>
<evidence type="ECO:0000313" key="4">
    <source>
        <dbReference type="Proteomes" id="UP000243459"/>
    </source>
</evidence>
<name>A0A5P1FCN2_ASPOF</name>
<dbReference type="AlphaFoldDB" id="A0A5P1FCN2"/>
<feature type="compositionally biased region" description="Low complexity" evidence="1">
    <location>
        <begin position="104"/>
        <end position="117"/>
    </location>
</feature>
<dbReference type="Pfam" id="PF00076">
    <property type="entry name" value="RRM_1"/>
    <property type="match status" value="1"/>
</dbReference>
<keyword evidence="4" id="KW-1185">Reference proteome</keyword>
<dbReference type="PANTHER" id="PTHR10693">
    <property type="entry name" value="RAS GTPASE-ACTIVATING PROTEIN-BINDING PROTEIN"/>
    <property type="match status" value="1"/>
</dbReference>
<dbReference type="GO" id="GO:0003729">
    <property type="term" value="F:mRNA binding"/>
    <property type="evidence" value="ECO:0007669"/>
    <property type="project" value="TreeGrafter"/>
</dbReference>
<feature type="domain" description="RRM" evidence="2">
    <location>
        <begin position="150"/>
        <end position="175"/>
    </location>
</feature>
<dbReference type="Gramene" id="ONK76166">
    <property type="protein sequence ID" value="ONK76166"/>
    <property type="gene ID" value="A4U43_C03F24630"/>
</dbReference>
<accession>A0A5P1FCN2</accession>
<dbReference type="GO" id="GO:1990904">
    <property type="term" value="C:ribonucleoprotein complex"/>
    <property type="evidence" value="ECO:0007669"/>
    <property type="project" value="TreeGrafter"/>
</dbReference>
<feature type="compositionally biased region" description="Basic and acidic residues" evidence="1">
    <location>
        <begin position="12"/>
        <end position="25"/>
    </location>
</feature>
<proteinExistence type="predicted"/>
<reference evidence="4" key="1">
    <citation type="journal article" date="2017" name="Nat. Commun.">
        <title>The asparagus genome sheds light on the origin and evolution of a young Y chromosome.</title>
        <authorList>
            <person name="Harkess A."/>
            <person name="Zhou J."/>
            <person name="Xu C."/>
            <person name="Bowers J.E."/>
            <person name="Van der Hulst R."/>
            <person name="Ayyampalayam S."/>
            <person name="Mercati F."/>
            <person name="Riccardi P."/>
            <person name="McKain M.R."/>
            <person name="Kakrana A."/>
            <person name="Tang H."/>
            <person name="Ray J."/>
            <person name="Groenendijk J."/>
            <person name="Arikit S."/>
            <person name="Mathioni S.M."/>
            <person name="Nakano M."/>
            <person name="Shan H."/>
            <person name="Telgmann-Rauber A."/>
            <person name="Kanno A."/>
            <person name="Yue Z."/>
            <person name="Chen H."/>
            <person name="Li W."/>
            <person name="Chen Y."/>
            <person name="Xu X."/>
            <person name="Zhang Y."/>
            <person name="Luo S."/>
            <person name="Chen H."/>
            <person name="Gao J."/>
            <person name="Mao Z."/>
            <person name="Pires J.C."/>
            <person name="Luo M."/>
            <person name="Kudrna D."/>
            <person name="Wing R.A."/>
            <person name="Meyers B.C."/>
            <person name="Yi K."/>
            <person name="Kong H."/>
            <person name="Lavrijsen P."/>
            <person name="Sunseri F."/>
            <person name="Falavigna A."/>
            <person name="Ye Y."/>
            <person name="Leebens-Mack J.H."/>
            <person name="Chen G."/>
        </authorList>
    </citation>
    <scope>NUCLEOTIDE SEQUENCE [LARGE SCALE GENOMIC DNA]</scope>
    <source>
        <strain evidence="4">cv. DH0086</strain>
    </source>
</reference>
<evidence type="ECO:0000256" key="1">
    <source>
        <dbReference type="SAM" id="MobiDB-lite"/>
    </source>
</evidence>
<evidence type="ECO:0000259" key="2">
    <source>
        <dbReference type="Pfam" id="PF00076"/>
    </source>
</evidence>
<sequence>MVSEGASRYVKLMKDQDSSMEEIRPGELNQPVRVPQLEVSKCNECQQPLPESYEPPADEPWTTGIFGCAEDTDSSVHVPTTKAKPVFPKPEKVPLPSTTPARASEVTTSGSNSTSETNDSHKGALSSEVTTSGSNSTSETNDSHKGGHSIFVRNLPLDATVTQLEEVFKKFGPIKPQGVQVRSHKPSNQISVNPNTEKAPIQQMTAARETSSTEDSNQRSSLQRRLQPANSTRTQPEKQLQQNITATEQPSVAA</sequence>
<dbReference type="SUPFAM" id="SSF54928">
    <property type="entry name" value="RNA-binding domain, RBD"/>
    <property type="match status" value="1"/>
</dbReference>